<proteinExistence type="predicted"/>
<evidence type="ECO:0000259" key="2">
    <source>
        <dbReference type="Pfam" id="PF13026"/>
    </source>
</evidence>
<evidence type="ECO:0000313" key="4">
    <source>
        <dbReference type="Proteomes" id="UP000621799"/>
    </source>
</evidence>
<accession>A0A928VV72</accession>
<name>A0A928VV72_9CYAN</name>
<dbReference type="AlphaFoldDB" id="A0A928VV72"/>
<organism evidence="3 4">
    <name type="scientific">Zarconia navalis LEGE 11467</name>
    <dbReference type="NCBI Taxonomy" id="1828826"/>
    <lineage>
        <taxon>Bacteria</taxon>
        <taxon>Bacillati</taxon>
        <taxon>Cyanobacteriota</taxon>
        <taxon>Cyanophyceae</taxon>
        <taxon>Oscillatoriophycideae</taxon>
        <taxon>Oscillatoriales</taxon>
        <taxon>Oscillatoriales incertae sedis</taxon>
        <taxon>Zarconia</taxon>
        <taxon>Zarconia navalis</taxon>
    </lineage>
</organism>
<gene>
    <name evidence="3" type="ORF">IQ235_09120</name>
</gene>
<dbReference type="Proteomes" id="UP000621799">
    <property type="component" value="Unassembled WGS sequence"/>
</dbReference>
<evidence type="ECO:0000313" key="3">
    <source>
        <dbReference type="EMBL" id="MBE9040939.1"/>
    </source>
</evidence>
<comment type="caution">
    <text evidence="3">The sequence shown here is derived from an EMBL/GenBank/DDBJ whole genome shotgun (WGS) entry which is preliminary data.</text>
</comment>
<dbReference type="InterPro" id="IPR024981">
    <property type="entry name" value="DUF3887"/>
</dbReference>
<evidence type="ECO:0000256" key="1">
    <source>
        <dbReference type="SAM" id="SignalP"/>
    </source>
</evidence>
<sequence length="143" mass="15895">MGKKFLVVATLAITALGSGLTLKAHATKLASPSALTFQAQDYQTSAEQFVDAMARDDMERAREFLHPTLQEELTAEALRQNWQELLAVTGKFQERLSSSTIENASTNENLVLVSIRFENVTDDLLVIFNNKQEATGFDFPQVE</sequence>
<keyword evidence="4" id="KW-1185">Reference proteome</keyword>
<reference evidence="3" key="1">
    <citation type="submission" date="2020-10" db="EMBL/GenBank/DDBJ databases">
        <authorList>
            <person name="Castelo-Branco R."/>
            <person name="Eusebio N."/>
            <person name="Adriana R."/>
            <person name="Vieira A."/>
            <person name="Brugerolle De Fraissinette N."/>
            <person name="Rezende De Castro R."/>
            <person name="Schneider M.P."/>
            <person name="Vasconcelos V."/>
            <person name="Leao P.N."/>
        </authorList>
    </citation>
    <scope>NUCLEOTIDE SEQUENCE</scope>
    <source>
        <strain evidence="3">LEGE 11467</strain>
    </source>
</reference>
<dbReference type="Pfam" id="PF13026">
    <property type="entry name" value="DUF3887"/>
    <property type="match status" value="1"/>
</dbReference>
<dbReference type="Gene3D" id="3.10.450.590">
    <property type="match status" value="1"/>
</dbReference>
<feature type="domain" description="DUF3887" evidence="2">
    <location>
        <begin position="46"/>
        <end position="137"/>
    </location>
</feature>
<dbReference type="RefSeq" id="WP_264321171.1">
    <property type="nucleotide sequence ID" value="NZ_JADEXN010000133.1"/>
</dbReference>
<protein>
    <submittedName>
        <fullName evidence="3">DUF3887 domain-containing protein</fullName>
    </submittedName>
</protein>
<dbReference type="EMBL" id="JADEXN010000133">
    <property type="protein sequence ID" value="MBE9040939.1"/>
    <property type="molecule type" value="Genomic_DNA"/>
</dbReference>
<feature type="chain" id="PRO_5038084172" evidence="1">
    <location>
        <begin position="27"/>
        <end position="143"/>
    </location>
</feature>
<feature type="signal peptide" evidence="1">
    <location>
        <begin position="1"/>
        <end position="26"/>
    </location>
</feature>
<keyword evidence="1" id="KW-0732">Signal</keyword>